<organism evidence="1 2">
    <name type="scientific">Nitrosomonas ureae</name>
    <dbReference type="NCBI Taxonomy" id="44577"/>
    <lineage>
        <taxon>Bacteria</taxon>
        <taxon>Pseudomonadati</taxon>
        <taxon>Pseudomonadota</taxon>
        <taxon>Betaproteobacteria</taxon>
        <taxon>Nitrosomonadales</taxon>
        <taxon>Nitrosomonadaceae</taxon>
        <taxon>Nitrosomonas</taxon>
    </lineage>
</organism>
<sequence length="377" mass="42758">MLDAAITLGMKSKMNYYIDESGNTGDLSLSGPDMDFGGQPVFSLAAIGISDTLALSAKLGTLRKKYNVHSQELKLSNIYKKKPDFLLEVTNYLTSNGAPFFIEVVDKKYLLAINITNYFVWPPYFNTKESEETVYLKNIFSDFIYHRIPNATFFAFLQTLKTPSNDSVSKFFDLFKKEIESQDHEIAEKLAWCVDESKDDFENIIEMEGADANKQFLPIPDEGKRGQVVWMLPNFSCFTNLYARINRYQGGELASCRIIHDEQAHFDEIIKESKKQVESFDSTKSGYSPPFADYKFHERADLFFTVSHDDPGIQVADLLSGMVMRHYWTQLKGESPPRAAKESFDALVLHSNRSRGIGINLVASHHMADILFGIGGY</sequence>
<dbReference type="OrthoDB" id="9134940at2"/>
<proteinExistence type="predicted"/>
<name>A0A1H5W8Q8_9PROT</name>
<accession>A0A1H5W8Q8</accession>
<reference evidence="1 2" key="1">
    <citation type="submission" date="2016-10" db="EMBL/GenBank/DDBJ databases">
        <authorList>
            <person name="de Groot N.N."/>
        </authorList>
    </citation>
    <scope>NUCLEOTIDE SEQUENCE [LARGE SCALE GENOMIC DNA]</scope>
    <source>
        <strain evidence="1 2">Nm13</strain>
    </source>
</reference>
<dbReference type="Proteomes" id="UP000236753">
    <property type="component" value="Unassembled WGS sequence"/>
</dbReference>
<dbReference type="EMBL" id="FNUX01000017">
    <property type="protein sequence ID" value="SEF95783.1"/>
    <property type="molecule type" value="Genomic_DNA"/>
</dbReference>
<dbReference type="Pfam" id="PF12686">
    <property type="entry name" value="DUF3800"/>
    <property type="match status" value="1"/>
</dbReference>
<gene>
    <name evidence="1" type="ORF">SAMN05216334_11715</name>
</gene>
<dbReference type="AlphaFoldDB" id="A0A1H5W8Q8"/>
<evidence type="ECO:0000313" key="2">
    <source>
        <dbReference type="Proteomes" id="UP000236753"/>
    </source>
</evidence>
<protein>
    <recommendedName>
        <fullName evidence="3">DUF3800 domain-containing protein</fullName>
    </recommendedName>
</protein>
<evidence type="ECO:0000313" key="1">
    <source>
        <dbReference type="EMBL" id="SEF95783.1"/>
    </source>
</evidence>
<dbReference type="InterPro" id="IPR024524">
    <property type="entry name" value="DUF3800"/>
</dbReference>
<evidence type="ECO:0008006" key="3">
    <source>
        <dbReference type="Google" id="ProtNLM"/>
    </source>
</evidence>